<dbReference type="PANTHER" id="PTHR12561:SF3">
    <property type="entry name" value="LIPOYLTRANSFERASE 1, MITOCHONDRIAL"/>
    <property type="match status" value="1"/>
</dbReference>
<accession>A0ABP0FKY9</accession>
<evidence type="ECO:0000259" key="3">
    <source>
        <dbReference type="PROSITE" id="PS51733"/>
    </source>
</evidence>
<comment type="pathway">
    <text evidence="1">Protein modification; protein lipoylation via exogenous pathway; protein N(6)-(lipoyl)lysine from lipoate: step 2/2.</text>
</comment>
<sequence>MCARGLLRNSASNYFKSPARRKSTKKCIVYTTKATDPYQNLAFEDWMYEKVDFSSSNCLFIWRNEPSVIIGRHQNPWKECPVTDLLRREIHICRRRSGGGAVYHDLGNINFTFFSDRSSYDRCSNLRVIVAALQQLSPNLDVAINKRDDIILNDRHKISGSSSKLGRRSTYHHCTMLLDANKTQVIKTLSAKIDITCKATSSVRSSVLNLVDADNHLTFDLICNKVVDIYQRKHASSEVYEISTNDEKLLPGVGKYREELSSWEWIFGKTPEFSLKREFLNEALGKILIQLHVKKGFIENVEIIPGLDEMVAITTFLQTRMVGCRFSSQDLTHLLSSLVPPLDQKLYRSISDNILSFLQ</sequence>
<protein>
    <recommendedName>
        <fullName evidence="3">BPL/LPL catalytic domain-containing protein</fullName>
    </recommendedName>
</protein>
<dbReference type="Gene3D" id="3.30.930.10">
    <property type="entry name" value="Bira Bifunctional Protein, Domain 2"/>
    <property type="match status" value="1"/>
</dbReference>
<reference evidence="4 5" key="1">
    <citation type="submission" date="2024-02" db="EMBL/GenBank/DDBJ databases">
        <authorList>
            <person name="Daric V."/>
            <person name="Darras S."/>
        </authorList>
    </citation>
    <scope>NUCLEOTIDE SEQUENCE [LARGE SCALE GENOMIC DNA]</scope>
</reference>
<keyword evidence="5" id="KW-1185">Reference proteome</keyword>
<organism evidence="4 5">
    <name type="scientific">Clavelina lepadiformis</name>
    <name type="common">Light-bulb sea squirt</name>
    <name type="synonym">Ascidia lepadiformis</name>
    <dbReference type="NCBI Taxonomy" id="159417"/>
    <lineage>
        <taxon>Eukaryota</taxon>
        <taxon>Metazoa</taxon>
        <taxon>Chordata</taxon>
        <taxon>Tunicata</taxon>
        <taxon>Ascidiacea</taxon>
        <taxon>Aplousobranchia</taxon>
        <taxon>Clavelinidae</taxon>
        <taxon>Clavelina</taxon>
    </lineage>
</organism>
<dbReference type="PANTHER" id="PTHR12561">
    <property type="entry name" value="LIPOATE-PROTEIN LIGASE"/>
    <property type="match status" value="1"/>
</dbReference>
<dbReference type="InterPro" id="IPR045864">
    <property type="entry name" value="aa-tRNA-synth_II/BPL/LPL"/>
</dbReference>
<dbReference type="NCBIfam" id="TIGR00545">
    <property type="entry name" value="lipoyltrans"/>
    <property type="match status" value="1"/>
</dbReference>
<dbReference type="InterPro" id="IPR004143">
    <property type="entry name" value="BPL_LPL_catalytic"/>
</dbReference>
<dbReference type="Pfam" id="PF21948">
    <property type="entry name" value="LplA-B_cat"/>
    <property type="match status" value="1"/>
</dbReference>
<evidence type="ECO:0000256" key="1">
    <source>
        <dbReference type="ARBA" id="ARBA00005085"/>
    </source>
</evidence>
<proteinExistence type="inferred from homology"/>
<gene>
    <name evidence="4" type="ORF">CVLEPA_LOCUS9919</name>
</gene>
<dbReference type="Gene3D" id="3.30.390.50">
    <property type="entry name" value="CO dehydrogenase flavoprotein, C-terminal domain"/>
    <property type="match status" value="1"/>
</dbReference>
<name>A0ABP0FKY9_CLALP</name>
<comment type="similarity">
    <text evidence="2">Belongs to the LplA family.</text>
</comment>
<dbReference type="CDD" id="cd16443">
    <property type="entry name" value="LplA"/>
    <property type="match status" value="1"/>
</dbReference>
<dbReference type="PROSITE" id="PS51733">
    <property type="entry name" value="BPL_LPL_CATALYTIC"/>
    <property type="match status" value="1"/>
</dbReference>
<dbReference type="EMBL" id="CAWYQH010000068">
    <property type="protein sequence ID" value="CAK8679663.1"/>
    <property type="molecule type" value="Genomic_DNA"/>
</dbReference>
<feature type="domain" description="BPL/LPL catalytic" evidence="3">
    <location>
        <begin position="53"/>
        <end position="219"/>
    </location>
</feature>
<evidence type="ECO:0000313" key="5">
    <source>
        <dbReference type="Proteomes" id="UP001642483"/>
    </source>
</evidence>
<evidence type="ECO:0000256" key="2">
    <source>
        <dbReference type="ARBA" id="ARBA00008242"/>
    </source>
</evidence>
<evidence type="ECO:0000313" key="4">
    <source>
        <dbReference type="EMBL" id="CAK8679663.1"/>
    </source>
</evidence>
<dbReference type="InterPro" id="IPR004562">
    <property type="entry name" value="LipoylTrfase_LipoateP_Ligase"/>
</dbReference>
<dbReference type="SUPFAM" id="SSF55681">
    <property type="entry name" value="Class II aaRS and biotin synthetases"/>
    <property type="match status" value="1"/>
</dbReference>
<comment type="caution">
    <text evidence="4">The sequence shown here is derived from an EMBL/GenBank/DDBJ whole genome shotgun (WGS) entry which is preliminary data.</text>
</comment>
<dbReference type="Proteomes" id="UP001642483">
    <property type="component" value="Unassembled WGS sequence"/>
</dbReference>